<dbReference type="HAMAP" id="MF_00195">
    <property type="entry name" value="GTPase_Der"/>
    <property type="match status" value="1"/>
</dbReference>
<dbReference type="Pfam" id="PF14714">
    <property type="entry name" value="KH_dom-like"/>
    <property type="match status" value="1"/>
</dbReference>
<feature type="binding site" evidence="8">
    <location>
        <begin position="317"/>
        <end position="320"/>
    </location>
    <ligand>
        <name>GTP</name>
        <dbReference type="ChEBI" id="CHEBI:37565"/>
        <label>2</label>
    </ligand>
</feature>
<keyword evidence="3 8" id="KW-0690">Ribosome biogenesis</keyword>
<dbReference type="SUPFAM" id="SSF52540">
    <property type="entry name" value="P-loop containing nucleoside triphosphate hydrolases"/>
    <property type="match status" value="2"/>
</dbReference>
<evidence type="ECO:0000256" key="1">
    <source>
        <dbReference type="ARBA" id="ARBA00008279"/>
    </source>
</evidence>
<evidence type="ECO:0000259" key="10">
    <source>
        <dbReference type="Pfam" id="PF01926"/>
    </source>
</evidence>
<reference evidence="12 13" key="1">
    <citation type="submission" date="2017-09" db="EMBL/GenBank/DDBJ databases">
        <title>Depth-based differentiation of microbial function through sediment-hosted aquifers and enrichment of novel symbionts in the deep terrestrial subsurface.</title>
        <authorList>
            <person name="Probst A.J."/>
            <person name="Ladd B."/>
            <person name="Jarett J.K."/>
            <person name="Geller-Mcgrath D.E."/>
            <person name="Sieber C.M."/>
            <person name="Emerson J.B."/>
            <person name="Anantharaman K."/>
            <person name="Thomas B.C."/>
            <person name="Malmstrom R."/>
            <person name="Stieglmeier M."/>
            <person name="Klingl A."/>
            <person name="Woyke T."/>
            <person name="Ryan C.M."/>
            <person name="Banfield J.F."/>
        </authorList>
    </citation>
    <scope>NUCLEOTIDE SEQUENCE [LARGE SCALE GENOMIC DNA]</scope>
    <source>
        <strain evidence="12">CG23_combo_of_CG06-09_8_20_14_all_49_15</strain>
    </source>
</reference>
<dbReference type="PIRSF" id="PIRSF006485">
    <property type="entry name" value="GTP-binding_EngA"/>
    <property type="match status" value="1"/>
</dbReference>
<feature type="binding site" evidence="8">
    <location>
        <begin position="15"/>
        <end position="22"/>
    </location>
    <ligand>
        <name>GTP</name>
        <dbReference type="ChEBI" id="CHEBI:37565"/>
        <label>1</label>
    </ligand>
</feature>
<feature type="domain" description="GTPase Der C-terminal KH-domain-like" evidence="11">
    <location>
        <begin position="375"/>
        <end position="453"/>
    </location>
</feature>
<evidence type="ECO:0000313" key="13">
    <source>
        <dbReference type="Proteomes" id="UP000230729"/>
    </source>
</evidence>
<evidence type="ECO:0000256" key="2">
    <source>
        <dbReference type="ARBA" id="ARBA00020953"/>
    </source>
</evidence>
<keyword evidence="4 9" id="KW-0677">Repeat</keyword>
<evidence type="ECO:0000256" key="6">
    <source>
        <dbReference type="ARBA" id="ARBA00023134"/>
    </source>
</evidence>
<feature type="domain" description="G" evidence="10">
    <location>
        <begin position="11"/>
        <end position="137"/>
    </location>
</feature>
<evidence type="ECO:0000256" key="3">
    <source>
        <dbReference type="ARBA" id="ARBA00022517"/>
    </source>
</evidence>
<evidence type="ECO:0000256" key="4">
    <source>
        <dbReference type="ARBA" id="ARBA00022737"/>
    </source>
</evidence>
<evidence type="ECO:0000313" key="12">
    <source>
        <dbReference type="EMBL" id="PIP33873.1"/>
    </source>
</evidence>
<sequence length="470" mass="51417">MPDRQEKIPLVVIVGRCNVGKSTLFNRLVEKRQALTAKQAGTTRDGNLGLADWRSRQIALYDTGGLDMDKKRAVGERTGDALAAQTEKNTLAYLNKADLVLLVVDAKDGPLSADKNLALWLKKEIVPRKPVILAANKADSAQTSCQAASFYRLGMGEPWPVSALTGAGTGDLLDLIFTWLAKADKTPAAAPAETETPCRVAIIGKPNVGKSSLINSLLGEAKLLVSASAHTTREPQDILIRHDGRLFLLVDTAGINRAGKKTKLGLIAGSVRLSWSALKKADIVLLVLDASQPVSRQDANLAKMAITEKKGLLLVGNKWDLVENKDVKALTREINNELPFAGWSPLVFVSALSGAKIKSIFPSLVKIDAARRQIVPQSTLNTMLKKMVSLCRPSQRSGARKPHIYEFNQLKNNPPIFSLRLGPHDNLNSSYFRFVENRLRKKFDFTGVPLNIITIRRPVKKDQSEKIIST</sequence>
<feature type="binding site" evidence="8">
    <location>
        <begin position="251"/>
        <end position="255"/>
    </location>
    <ligand>
        <name>GTP</name>
        <dbReference type="ChEBI" id="CHEBI:37565"/>
        <label>2</label>
    </ligand>
</feature>
<dbReference type="InterPro" id="IPR032859">
    <property type="entry name" value="KH_dom-like"/>
</dbReference>
<name>A0A2G9ZL12_9BACT</name>
<protein>
    <recommendedName>
        <fullName evidence="2 8">GTPase Der</fullName>
    </recommendedName>
    <alternativeName>
        <fullName evidence="7 8">GTP-binding protein EngA</fullName>
    </alternativeName>
</protein>
<dbReference type="Gene3D" id="3.30.300.20">
    <property type="match status" value="1"/>
</dbReference>
<dbReference type="InterPro" id="IPR015946">
    <property type="entry name" value="KH_dom-like_a/b"/>
</dbReference>
<dbReference type="AlphaFoldDB" id="A0A2G9ZL12"/>
<dbReference type="PANTHER" id="PTHR43834:SF6">
    <property type="entry name" value="GTPASE DER"/>
    <property type="match status" value="1"/>
</dbReference>
<feature type="binding site" evidence="8">
    <location>
        <begin position="136"/>
        <end position="139"/>
    </location>
    <ligand>
        <name>GTP</name>
        <dbReference type="ChEBI" id="CHEBI:37565"/>
        <label>1</label>
    </ligand>
</feature>
<dbReference type="NCBIfam" id="TIGR00231">
    <property type="entry name" value="small_GTP"/>
    <property type="match status" value="2"/>
</dbReference>
<dbReference type="InterPro" id="IPR006073">
    <property type="entry name" value="GTP-bd"/>
</dbReference>
<feature type="domain" description="G" evidence="10">
    <location>
        <begin position="199"/>
        <end position="318"/>
    </location>
</feature>
<gene>
    <name evidence="8 12" type="primary">der</name>
    <name evidence="12" type="ORF">COX22_02070</name>
</gene>
<keyword evidence="6 8" id="KW-0342">GTP-binding</keyword>
<dbReference type="PANTHER" id="PTHR43834">
    <property type="entry name" value="GTPASE DER"/>
    <property type="match status" value="1"/>
</dbReference>
<comment type="similarity">
    <text evidence="1 8 9">Belongs to the TRAFAC class TrmE-Era-EngA-EngB-Septin-like GTPase superfamily. EngA (Der) GTPase family.</text>
</comment>
<dbReference type="CDD" id="cd01895">
    <property type="entry name" value="EngA2"/>
    <property type="match status" value="1"/>
</dbReference>
<dbReference type="GO" id="GO:0042254">
    <property type="term" value="P:ribosome biogenesis"/>
    <property type="evidence" value="ECO:0007669"/>
    <property type="project" value="UniProtKB-KW"/>
</dbReference>
<dbReference type="Pfam" id="PF01926">
    <property type="entry name" value="MMR_HSR1"/>
    <property type="match status" value="2"/>
</dbReference>
<dbReference type="Proteomes" id="UP000230729">
    <property type="component" value="Unassembled WGS sequence"/>
</dbReference>
<keyword evidence="5 8" id="KW-0547">Nucleotide-binding</keyword>
<proteinExistence type="inferred from homology"/>
<comment type="caution">
    <text evidence="12">The sequence shown here is derived from an EMBL/GenBank/DDBJ whole genome shotgun (WGS) entry which is preliminary data.</text>
</comment>
<accession>A0A2G9ZL12</accession>
<feature type="binding site" evidence="8">
    <location>
        <begin position="204"/>
        <end position="211"/>
    </location>
    <ligand>
        <name>GTP</name>
        <dbReference type="ChEBI" id="CHEBI:37565"/>
        <label>2</label>
    </ligand>
</feature>
<comment type="function">
    <text evidence="8 9">GTPase that plays an essential role in the late steps of ribosome biogenesis.</text>
</comment>
<dbReference type="PRINTS" id="PR00449">
    <property type="entry name" value="RASTRNSFRMNG"/>
</dbReference>
<dbReference type="GO" id="GO:0005525">
    <property type="term" value="F:GTP binding"/>
    <property type="evidence" value="ECO:0007669"/>
    <property type="project" value="UniProtKB-UniRule"/>
</dbReference>
<organism evidence="12 13">
    <name type="scientific">Candidatus Falkowbacteria bacterium CG23_combo_of_CG06-09_8_20_14_all_49_15</name>
    <dbReference type="NCBI Taxonomy" id="1974572"/>
    <lineage>
        <taxon>Bacteria</taxon>
        <taxon>Candidatus Falkowiibacteriota</taxon>
    </lineage>
</organism>
<comment type="subunit">
    <text evidence="8">Associates with the 50S ribosomal subunit.</text>
</comment>
<evidence type="ECO:0000256" key="5">
    <source>
        <dbReference type="ARBA" id="ARBA00022741"/>
    </source>
</evidence>
<dbReference type="InterPro" id="IPR016484">
    <property type="entry name" value="GTPase_Der"/>
</dbReference>
<dbReference type="CDD" id="cd01894">
    <property type="entry name" value="EngA1"/>
    <property type="match status" value="1"/>
</dbReference>
<dbReference type="Gene3D" id="3.40.50.300">
    <property type="entry name" value="P-loop containing nucleotide triphosphate hydrolases"/>
    <property type="match status" value="2"/>
</dbReference>
<evidence type="ECO:0000259" key="11">
    <source>
        <dbReference type="Pfam" id="PF14714"/>
    </source>
</evidence>
<dbReference type="InterPro" id="IPR005225">
    <property type="entry name" value="Small_GTP-bd"/>
</dbReference>
<evidence type="ECO:0000256" key="7">
    <source>
        <dbReference type="ARBA" id="ARBA00032345"/>
    </source>
</evidence>
<evidence type="ECO:0000256" key="8">
    <source>
        <dbReference type="HAMAP-Rule" id="MF_00195"/>
    </source>
</evidence>
<dbReference type="InterPro" id="IPR027417">
    <property type="entry name" value="P-loop_NTPase"/>
</dbReference>
<dbReference type="NCBIfam" id="TIGR03594">
    <property type="entry name" value="GTPase_EngA"/>
    <property type="match status" value="1"/>
</dbReference>
<dbReference type="EMBL" id="PCSD01000043">
    <property type="protein sequence ID" value="PIP33873.1"/>
    <property type="molecule type" value="Genomic_DNA"/>
</dbReference>
<feature type="binding site" evidence="8">
    <location>
        <begin position="62"/>
        <end position="66"/>
    </location>
    <ligand>
        <name>GTP</name>
        <dbReference type="ChEBI" id="CHEBI:37565"/>
        <label>1</label>
    </ligand>
</feature>
<evidence type="ECO:0000256" key="9">
    <source>
        <dbReference type="RuleBase" id="RU004481"/>
    </source>
</evidence>